<evidence type="ECO:0000256" key="8">
    <source>
        <dbReference type="ARBA" id="ARBA00034360"/>
    </source>
</evidence>
<comment type="function">
    <text evidence="10">Oxygenase that can act as both a histone lysine demethylase and a ribosomal histidine hydroxylase. Is involved in the demethylation of trimethylated 'Lys-9' on histone H3 (H3K9me3), leading to an increase in ribosomal RNA expression. Also catalyzes the hydroxylation of 60S ribosomal protein L27a on 'His-39'. May play an important role in cell growth and survival. May be involved in ribosome biogenesis, most likely during the assembly process of pre-ribosomal particles.</text>
</comment>
<comment type="catalytic activity">
    <reaction evidence="12">
        <text>L-histidyl-[protein] + 2-oxoglutarate + O2 = (3S)-3-hydroxy-L-histidyl-[protein] + succinate + CO2</text>
        <dbReference type="Rhea" id="RHEA:54256"/>
        <dbReference type="Rhea" id="RHEA-COMP:9745"/>
        <dbReference type="Rhea" id="RHEA-COMP:13840"/>
        <dbReference type="ChEBI" id="CHEBI:15379"/>
        <dbReference type="ChEBI" id="CHEBI:16526"/>
        <dbReference type="ChEBI" id="CHEBI:16810"/>
        <dbReference type="ChEBI" id="CHEBI:29979"/>
        <dbReference type="ChEBI" id="CHEBI:30031"/>
        <dbReference type="ChEBI" id="CHEBI:138021"/>
        <dbReference type="EC" id="1.14.11.79"/>
    </reaction>
</comment>
<keyword evidence="4" id="KW-0408">Iron</keyword>
<dbReference type="RefSeq" id="WP_032481074.1">
    <property type="nucleotide sequence ID" value="NZ_JMBM01000002.1"/>
</dbReference>
<dbReference type="GO" id="GO:0036139">
    <property type="term" value="F:peptidyl-histidine dioxygenase activity"/>
    <property type="evidence" value="ECO:0007669"/>
    <property type="project" value="UniProtKB-EC"/>
</dbReference>
<evidence type="ECO:0000256" key="2">
    <source>
        <dbReference type="ARBA" id="ARBA00022517"/>
    </source>
</evidence>
<dbReference type="GO" id="GO:0042254">
    <property type="term" value="P:ribosome biogenesis"/>
    <property type="evidence" value="ECO:0007669"/>
    <property type="project" value="UniProtKB-KW"/>
</dbReference>
<keyword evidence="2" id="KW-0690">Ribosome biogenesis</keyword>
<evidence type="ECO:0000256" key="7">
    <source>
        <dbReference type="ARBA" id="ARBA00034359"/>
    </source>
</evidence>
<evidence type="ECO:0000256" key="6">
    <source>
        <dbReference type="ARBA" id="ARBA00034334"/>
    </source>
</evidence>
<evidence type="ECO:0000256" key="11">
    <source>
        <dbReference type="ARBA" id="ARBA00047687"/>
    </source>
</evidence>
<proteinExistence type="inferred from homology"/>
<dbReference type="InterPro" id="IPR039994">
    <property type="entry name" value="NO66-like"/>
</dbReference>
<reference evidence="14 15" key="1">
    <citation type="submission" date="2019-06" db="EMBL/GenBank/DDBJ databases">
        <title>Vibrio cholerae phylogeny based on whole-genome sequencing reveals genetic diversity and population strucutre.</title>
        <authorList>
            <person name="Zhiqiu Y."/>
            <person name="Bin L."/>
            <person name="Lingyan J."/>
        </authorList>
    </citation>
    <scope>NUCLEOTIDE SEQUENCE [LARGE SCALE GENOMIC DNA]</scope>
    <source>
        <strain evidence="14 15">N2768</strain>
    </source>
</reference>
<dbReference type="Pfam" id="PF08007">
    <property type="entry name" value="JmjC_2"/>
    <property type="match status" value="1"/>
</dbReference>
<dbReference type="PANTHER" id="PTHR13096:SF7">
    <property type="entry name" value="RIBOSOMAL OXYGENASE 2"/>
    <property type="match status" value="1"/>
</dbReference>
<evidence type="ECO:0000313" key="15">
    <source>
        <dbReference type="Proteomes" id="UP000323583"/>
    </source>
</evidence>
<evidence type="ECO:0000256" key="1">
    <source>
        <dbReference type="ARBA" id="ARBA00001954"/>
    </source>
</evidence>
<evidence type="ECO:0000256" key="12">
    <source>
        <dbReference type="ARBA" id="ARBA00049465"/>
    </source>
</evidence>
<dbReference type="EMBL" id="VSGZ01000028">
    <property type="protein sequence ID" value="TXY93054.1"/>
    <property type="molecule type" value="Genomic_DNA"/>
</dbReference>
<dbReference type="SUPFAM" id="SSF51197">
    <property type="entry name" value="Clavaminate synthase-like"/>
    <property type="match status" value="1"/>
</dbReference>
<dbReference type="GO" id="GO:0046872">
    <property type="term" value="F:metal ion binding"/>
    <property type="evidence" value="ECO:0007669"/>
    <property type="project" value="UniProtKB-KW"/>
</dbReference>
<sequence>MSENNNSLLQFLLGDIPSQYFFSEIYNKRPLHISGASSKFSHLFSLDVLNAILNFSSLQYPRIRVTDHFNTIHKYDLIDDKDRYSNNLNNELNRKKILFAIARGGTLVYDRIQEFHLPLERFIDQLSEEINTRMSINGYYTARQTKGVNVHFDRHDVFAIQIHGSKRWFYREDSHVLSKAMRHQSVPPVDESFTGWQSVLLKQGDVFYCPRGLWHFTHTEDEHSAHLAVGLYPLTLGDWLKKLESHPEIGELLEEYVHQPGMKTTTVQNTHALDKFIDVLLTEAKRPISPLTQPRPYIELE</sequence>
<protein>
    <recommendedName>
        <fullName evidence="6">Ribosomal oxygenase 2</fullName>
    </recommendedName>
    <alternativeName>
        <fullName evidence="7">Bifunctional lysine-specific demethylase and histidyl-hydroxylase MINA</fullName>
    </alternativeName>
    <alternativeName>
        <fullName evidence="8">Histone lysine demethylase MINA</fullName>
    </alternativeName>
    <alternativeName>
        <fullName evidence="9">MYC-induced nuclear antigen</fullName>
    </alternativeName>
</protein>
<evidence type="ECO:0000256" key="4">
    <source>
        <dbReference type="ARBA" id="ARBA00023004"/>
    </source>
</evidence>
<accession>A0A8B5ZMA0</accession>
<feature type="domain" description="JmjC" evidence="13">
    <location>
        <begin position="83"/>
        <end position="248"/>
    </location>
</feature>
<name>A0A8B5ZMA0_VIBCL</name>
<keyword evidence="3" id="KW-0479">Metal-binding</keyword>
<comment type="cofactor">
    <cofactor evidence="1">
        <name>Fe(2+)</name>
        <dbReference type="ChEBI" id="CHEBI:29033"/>
    </cofactor>
</comment>
<evidence type="ECO:0000313" key="14">
    <source>
        <dbReference type="EMBL" id="TXY93054.1"/>
    </source>
</evidence>
<evidence type="ECO:0000256" key="3">
    <source>
        <dbReference type="ARBA" id="ARBA00022723"/>
    </source>
</evidence>
<dbReference type="GO" id="GO:0032453">
    <property type="term" value="F:histone H3K4 demethylase activity"/>
    <property type="evidence" value="ECO:0007669"/>
    <property type="project" value="TreeGrafter"/>
</dbReference>
<dbReference type="AlphaFoldDB" id="A0A8B5ZMA0"/>
<evidence type="ECO:0000259" key="13">
    <source>
        <dbReference type="PROSITE" id="PS51184"/>
    </source>
</evidence>
<dbReference type="Gene3D" id="2.60.120.650">
    <property type="entry name" value="Cupin"/>
    <property type="match status" value="1"/>
</dbReference>
<comment type="similarity">
    <text evidence="5">Belongs to the ROX family. MINA53 subfamily.</text>
</comment>
<dbReference type="GO" id="GO:0051864">
    <property type="term" value="F:histone H3K36 demethylase activity"/>
    <property type="evidence" value="ECO:0007669"/>
    <property type="project" value="TreeGrafter"/>
</dbReference>
<evidence type="ECO:0000256" key="10">
    <source>
        <dbReference type="ARBA" id="ARBA00046256"/>
    </source>
</evidence>
<dbReference type="PROSITE" id="PS51184">
    <property type="entry name" value="JMJC"/>
    <property type="match status" value="1"/>
</dbReference>
<organism evidence="14 15">
    <name type="scientific">Vibrio cholerae</name>
    <dbReference type="NCBI Taxonomy" id="666"/>
    <lineage>
        <taxon>Bacteria</taxon>
        <taxon>Pseudomonadati</taxon>
        <taxon>Pseudomonadota</taxon>
        <taxon>Gammaproteobacteria</taxon>
        <taxon>Vibrionales</taxon>
        <taxon>Vibrionaceae</taxon>
        <taxon>Vibrio</taxon>
    </lineage>
</organism>
<evidence type="ECO:0000256" key="9">
    <source>
        <dbReference type="ARBA" id="ARBA00034372"/>
    </source>
</evidence>
<dbReference type="InterPro" id="IPR003347">
    <property type="entry name" value="JmjC_dom"/>
</dbReference>
<comment type="catalytic activity">
    <reaction evidence="11">
        <text>L-histidyl-[ribosomal protein uL15] + 2-oxoglutarate + O2 = (3S)-3-hydroxy-L-histidyl-[ribosomal protein uL15] + succinate + CO2</text>
        <dbReference type="Rhea" id="RHEA:54024"/>
        <dbReference type="Rhea" id="RHEA-COMP:13760"/>
        <dbReference type="Rhea" id="RHEA-COMP:13761"/>
        <dbReference type="ChEBI" id="CHEBI:15379"/>
        <dbReference type="ChEBI" id="CHEBI:16526"/>
        <dbReference type="ChEBI" id="CHEBI:16810"/>
        <dbReference type="ChEBI" id="CHEBI:29979"/>
        <dbReference type="ChEBI" id="CHEBI:30031"/>
        <dbReference type="ChEBI" id="CHEBI:138021"/>
    </reaction>
</comment>
<dbReference type="PANTHER" id="PTHR13096">
    <property type="entry name" value="MINA53 MYC INDUCED NUCLEAR ANTIGEN"/>
    <property type="match status" value="1"/>
</dbReference>
<dbReference type="Proteomes" id="UP000323583">
    <property type="component" value="Unassembled WGS sequence"/>
</dbReference>
<evidence type="ECO:0000256" key="5">
    <source>
        <dbReference type="ARBA" id="ARBA00034314"/>
    </source>
</evidence>
<gene>
    <name evidence="14" type="ORF">FXE67_04420</name>
</gene>
<comment type="caution">
    <text evidence="14">The sequence shown here is derived from an EMBL/GenBank/DDBJ whole genome shotgun (WGS) entry which is preliminary data.</text>
</comment>